<reference evidence="2" key="1">
    <citation type="submission" date="2019-12" db="EMBL/GenBank/DDBJ databases">
        <title>Genome sequencing and annotation of Brassica cretica.</title>
        <authorList>
            <person name="Studholme D.J."/>
            <person name="Sarris P."/>
        </authorList>
    </citation>
    <scope>NUCLEOTIDE SEQUENCE</scope>
    <source>
        <strain evidence="2">PFS-109/04</strain>
        <tissue evidence="2">Leaf</tissue>
    </source>
</reference>
<dbReference type="AlphaFoldDB" id="A0A8S9NRM5"/>
<protein>
    <submittedName>
        <fullName evidence="2">Uncharacterized protein</fullName>
    </submittedName>
</protein>
<evidence type="ECO:0000313" key="2">
    <source>
        <dbReference type="EMBL" id="KAF3504148.1"/>
    </source>
</evidence>
<dbReference type="Proteomes" id="UP000712600">
    <property type="component" value="Unassembled WGS sequence"/>
</dbReference>
<evidence type="ECO:0000256" key="1">
    <source>
        <dbReference type="SAM" id="MobiDB-lite"/>
    </source>
</evidence>
<accession>A0A8S9NRM5</accession>
<dbReference type="EMBL" id="QGKX02001621">
    <property type="protein sequence ID" value="KAF3504148.1"/>
    <property type="molecule type" value="Genomic_DNA"/>
</dbReference>
<sequence>MISWGPSNNATNETKSQTEGKIRFEIVVAIRTLENPDEATPPPRVTQPRKSGLLTKNFCERITHISGSNTFRIGTTNSSSYPIGIARVGSSRSHVPLASKNETK</sequence>
<proteinExistence type="predicted"/>
<comment type="caution">
    <text evidence="2">The sequence shown here is derived from an EMBL/GenBank/DDBJ whole genome shotgun (WGS) entry which is preliminary data.</text>
</comment>
<name>A0A8S9NRM5_BRACR</name>
<feature type="region of interest" description="Disordered" evidence="1">
    <location>
        <begin position="33"/>
        <end position="52"/>
    </location>
</feature>
<gene>
    <name evidence="2" type="ORF">F2Q69_00041375</name>
</gene>
<organism evidence="2 3">
    <name type="scientific">Brassica cretica</name>
    <name type="common">Mustard</name>
    <dbReference type="NCBI Taxonomy" id="69181"/>
    <lineage>
        <taxon>Eukaryota</taxon>
        <taxon>Viridiplantae</taxon>
        <taxon>Streptophyta</taxon>
        <taxon>Embryophyta</taxon>
        <taxon>Tracheophyta</taxon>
        <taxon>Spermatophyta</taxon>
        <taxon>Magnoliopsida</taxon>
        <taxon>eudicotyledons</taxon>
        <taxon>Gunneridae</taxon>
        <taxon>Pentapetalae</taxon>
        <taxon>rosids</taxon>
        <taxon>malvids</taxon>
        <taxon>Brassicales</taxon>
        <taxon>Brassicaceae</taxon>
        <taxon>Brassiceae</taxon>
        <taxon>Brassica</taxon>
    </lineage>
</organism>
<evidence type="ECO:0000313" key="3">
    <source>
        <dbReference type="Proteomes" id="UP000712600"/>
    </source>
</evidence>